<comment type="caution">
    <text evidence="4">The sequence shown here is derived from an EMBL/GenBank/DDBJ whole genome shotgun (WGS) entry which is preliminary data.</text>
</comment>
<dbReference type="GO" id="GO:0003723">
    <property type="term" value="F:RNA binding"/>
    <property type="evidence" value="ECO:0007669"/>
    <property type="project" value="TreeGrafter"/>
</dbReference>
<reference evidence="5" key="1">
    <citation type="journal article" date="2016" name="Proc. Natl. Acad. Sci. U.S.A.">
        <title>Comparative genomics of biotechnologically important yeasts.</title>
        <authorList>
            <person name="Riley R."/>
            <person name="Haridas S."/>
            <person name="Wolfe K.H."/>
            <person name="Lopes M.R."/>
            <person name="Hittinger C.T."/>
            <person name="Goeker M."/>
            <person name="Salamov A.A."/>
            <person name="Wisecaver J.H."/>
            <person name="Long T.M."/>
            <person name="Calvey C.H."/>
            <person name="Aerts A.L."/>
            <person name="Barry K.W."/>
            <person name="Choi C."/>
            <person name="Clum A."/>
            <person name="Coughlan A.Y."/>
            <person name="Deshpande S."/>
            <person name="Douglass A.P."/>
            <person name="Hanson S.J."/>
            <person name="Klenk H.-P."/>
            <person name="LaButti K.M."/>
            <person name="Lapidus A."/>
            <person name="Lindquist E.A."/>
            <person name="Lipzen A.M."/>
            <person name="Meier-Kolthoff J.P."/>
            <person name="Ohm R.A."/>
            <person name="Otillar R.P."/>
            <person name="Pangilinan J.L."/>
            <person name="Peng Y."/>
            <person name="Rokas A."/>
            <person name="Rosa C.A."/>
            <person name="Scheuner C."/>
            <person name="Sibirny A.A."/>
            <person name="Slot J.C."/>
            <person name="Stielow J.B."/>
            <person name="Sun H."/>
            <person name="Kurtzman C.P."/>
            <person name="Blackwell M."/>
            <person name="Grigoriev I.V."/>
            <person name="Jeffries T.W."/>
        </authorList>
    </citation>
    <scope>NUCLEOTIDE SEQUENCE [LARGE SCALE GENOMIC DNA]</scope>
    <source>
        <strain evidence="5">NRRL Y-1626</strain>
    </source>
</reference>
<feature type="non-terminal residue" evidence="4">
    <location>
        <position position="1"/>
    </location>
</feature>
<dbReference type="PANTHER" id="PTHR10064">
    <property type="entry name" value="60S RIBOSOMAL PROTEIN L22"/>
    <property type="match status" value="1"/>
</dbReference>
<dbReference type="Pfam" id="PF01776">
    <property type="entry name" value="Ribosomal_L22e"/>
    <property type="match status" value="1"/>
</dbReference>
<evidence type="ECO:0000256" key="1">
    <source>
        <dbReference type="ARBA" id="ARBA00007817"/>
    </source>
</evidence>
<keyword evidence="3" id="KW-0687">Ribonucleoprotein</keyword>
<dbReference type="Gene3D" id="3.30.1360.210">
    <property type="match status" value="1"/>
</dbReference>
<evidence type="ECO:0000256" key="2">
    <source>
        <dbReference type="ARBA" id="ARBA00022980"/>
    </source>
</evidence>
<dbReference type="OrthoDB" id="10259820at2759"/>
<keyword evidence="2 4" id="KW-0689">Ribosomal protein</keyword>
<gene>
    <name evidence="4" type="ORF">HANVADRAFT_11803</name>
</gene>
<dbReference type="GO" id="GO:1990904">
    <property type="term" value="C:ribonucleoprotein complex"/>
    <property type="evidence" value="ECO:0007669"/>
    <property type="project" value="UniProtKB-KW"/>
</dbReference>
<comment type="similarity">
    <text evidence="1">Belongs to the eukaryotic ribosomal protein eL22 family.</text>
</comment>
<accession>A0A1B7TA98</accession>
<proteinExistence type="inferred from homology"/>
<sequence>ARKQKIAKTFTIDVSSPVENEIFDAAEYVKYLIDNIKVENLKGNLGNSVSVKEEENIVTVASSVKLSGKYLKYLTKKYLKKNQLKEWIRFSSASKVNSYKLSFYQSANDAEDVEE</sequence>
<dbReference type="GO" id="GO:0003735">
    <property type="term" value="F:structural constituent of ribosome"/>
    <property type="evidence" value="ECO:0007669"/>
    <property type="project" value="InterPro"/>
</dbReference>
<organism evidence="4 5">
    <name type="scientific">Hanseniaspora valbyensis NRRL Y-1626</name>
    <dbReference type="NCBI Taxonomy" id="766949"/>
    <lineage>
        <taxon>Eukaryota</taxon>
        <taxon>Fungi</taxon>
        <taxon>Dikarya</taxon>
        <taxon>Ascomycota</taxon>
        <taxon>Saccharomycotina</taxon>
        <taxon>Saccharomycetes</taxon>
        <taxon>Saccharomycodales</taxon>
        <taxon>Saccharomycodaceae</taxon>
        <taxon>Hanseniaspora</taxon>
    </lineage>
</organism>
<evidence type="ECO:0000256" key="3">
    <source>
        <dbReference type="ARBA" id="ARBA00023274"/>
    </source>
</evidence>
<dbReference type="AlphaFoldDB" id="A0A1B7TA98"/>
<dbReference type="InterPro" id="IPR038526">
    <property type="entry name" value="Ribosomal_eL22_sf"/>
</dbReference>
<dbReference type="InterPro" id="IPR002671">
    <property type="entry name" value="Ribosomal_eL22"/>
</dbReference>
<dbReference type="PANTHER" id="PTHR10064:SF31">
    <property type="entry name" value="LARGE RIBOSOMAL SUBUNIT PROTEIN EL22A-RELATED"/>
    <property type="match status" value="1"/>
</dbReference>
<dbReference type="GO" id="GO:0002181">
    <property type="term" value="P:cytoplasmic translation"/>
    <property type="evidence" value="ECO:0007669"/>
    <property type="project" value="TreeGrafter"/>
</dbReference>
<dbReference type="Proteomes" id="UP000092321">
    <property type="component" value="Unassembled WGS sequence"/>
</dbReference>
<protein>
    <submittedName>
        <fullName evidence="4">Ribosomal protein L22e</fullName>
    </submittedName>
</protein>
<keyword evidence="5" id="KW-1185">Reference proteome</keyword>
<dbReference type="GO" id="GO:0005840">
    <property type="term" value="C:ribosome"/>
    <property type="evidence" value="ECO:0007669"/>
    <property type="project" value="UniProtKB-KW"/>
</dbReference>
<evidence type="ECO:0000313" key="5">
    <source>
        <dbReference type="Proteomes" id="UP000092321"/>
    </source>
</evidence>
<evidence type="ECO:0000313" key="4">
    <source>
        <dbReference type="EMBL" id="OBA25615.1"/>
    </source>
</evidence>
<feature type="non-terminal residue" evidence="4">
    <location>
        <position position="115"/>
    </location>
</feature>
<dbReference type="EMBL" id="LXPE01000063">
    <property type="protein sequence ID" value="OBA25615.1"/>
    <property type="molecule type" value="Genomic_DNA"/>
</dbReference>
<name>A0A1B7TA98_9ASCO</name>